<dbReference type="RefSeq" id="WP_126305666.1">
    <property type="nucleotide sequence ID" value="NZ_AP018449.1"/>
</dbReference>
<dbReference type="NCBIfam" id="TIGR01549">
    <property type="entry name" value="HAD-SF-IA-v1"/>
    <property type="match status" value="1"/>
</dbReference>
<accession>A0A348AEN0</accession>
<dbReference type="Gene3D" id="1.10.150.240">
    <property type="entry name" value="Putative phosphatase, domain 2"/>
    <property type="match status" value="1"/>
</dbReference>
<dbReference type="GO" id="GO:0008967">
    <property type="term" value="F:phosphoglycolate phosphatase activity"/>
    <property type="evidence" value="ECO:0007669"/>
    <property type="project" value="TreeGrafter"/>
</dbReference>
<dbReference type="KEGG" id="mana:MAMMFC1_00161"/>
<dbReference type="InterPro" id="IPR023198">
    <property type="entry name" value="PGP-like_dom2"/>
</dbReference>
<dbReference type="InterPro" id="IPR023214">
    <property type="entry name" value="HAD_sf"/>
</dbReference>
<name>A0A348AEN0_9FIRM</name>
<dbReference type="GO" id="GO:0006281">
    <property type="term" value="P:DNA repair"/>
    <property type="evidence" value="ECO:0007669"/>
    <property type="project" value="TreeGrafter"/>
</dbReference>
<dbReference type="InterPro" id="IPR036412">
    <property type="entry name" value="HAD-like_sf"/>
</dbReference>
<dbReference type="GO" id="GO:0005829">
    <property type="term" value="C:cytosol"/>
    <property type="evidence" value="ECO:0007669"/>
    <property type="project" value="TreeGrafter"/>
</dbReference>
<proteinExistence type="predicted"/>
<dbReference type="OrthoDB" id="9792518at2"/>
<dbReference type="InterPro" id="IPR041492">
    <property type="entry name" value="HAD_2"/>
</dbReference>
<keyword evidence="1" id="KW-0378">Hydrolase</keyword>
<evidence type="ECO:0000313" key="1">
    <source>
        <dbReference type="EMBL" id="BBB89528.1"/>
    </source>
</evidence>
<evidence type="ECO:0000313" key="2">
    <source>
        <dbReference type="Proteomes" id="UP000276437"/>
    </source>
</evidence>
<reference evidence="1 2" key="1">
    <citation type="journal article" date="2018" name="Int. J. Syst. Evol. Microbiol.">
        <title>Methylomusa anaerophila gen. nov., sp. nov., an anaerobic methanol-utilizing bacterium isolated from a microbial fuel cell.</title>
        <authorList>
            <person name="Amano N."/>
            <person name="Yamamuro A."/>
            <person name="Miyahara M."/>
            <person name="Kouzuma A."/>
            <person name="Abe T."/>
            <person name="Watanabe K."/>
        </authorList>
    </citation>
    <scope>NUCLEOTIDE SEQUENCE [LARGE SCALE GENOMIC DNA]</scope>
    <source>
        <strain evidence="1 2">MMFC1</strain>
    </source>
</reference>
<dbReference type="GO" id="GO:0004427">
    <property type="term" value="F:inorganic diphosphate phosphatase activity"/>
    <property type="evidence" value="ECO:0007669"/>
    <property type="project" value="UniProtKB-EC"/>
</dbReference>
<dbReference type="PANTHER" id="PTHR43434:SF1">
    <property type="entry name" value="PHOSPHOGLYCOLATE PHOSPHATASE"/>
    <property type="match status" value="1"/>
</dbReference>
<gene>
    <name evidence="1" type="primary">ppaX</name>
    <name evidence="1" type="ORF">MAMMFC1_00161</name>
</gene>
<dbReference type="SUPFAM" id="SSF56784">
    <property type="entry name" value="HAD-like"/>
    <property type="match status" value="1"/>
</dbReference>
<dbReference type="Gene3D" id="3.40.50.1000">
    <property type="entry name" value="HAD superfamily/HAD-like"/>
    <property type="match status" value="1"/>
</dbReference>
<organism evidence="1 2">
    <name type="scientific">Methylomusa anaerophila</name>
    <dbReference type="NCBI Taxonomy" id="1930071"/>
    <lineage>
        <taxon>Bacteria</taxon>
        <taxon>Bacillati</taxon>
        <taxon>Bacillota</taxon>
        <taxon>Negativicutes</taxon>
        <taxon>Selenomonadales</taxon>
        <taxon>Sporomusaceae</taxon>
        <taxon>Methylomusa</taxon>
    </lineage>
</organism>
<dbReference type="AlphaFoldDB" id="A0A348AEN0"/>
<dbReference type="SFLD" id="SFLDS00003">
    <property type="entry name" value="Haloacid_Dehalogenase"/>
    <property type="match status" value="1"/>
</dbReference>
<dbReference type="InterPro" id="IPR050155">
    <property type="entry name" value="HAD-like_hydrolase_sf"/>
</dbReference>
<dbReference type="Pfam" id="PF13419">
    <property type="entry name" value="HAD_2"/>
    <property type="match status" value="1"/>
</dbReference>
<dbReference type="SFLD" id="SFLDG01135">
    <property type="entry name" value="C1.5.6:_HAD__Beta-PGM__Phospha"/>
    <property type="match status" value="1"/>
</dbReference>
<protein>
    <submittedName>
        <fullName evidence="1">Pyrophosphatase PpaX</fullName>
        <ecNumber evidence="1">3.6.1.1</ecNumber>
    </submittedName>
</protein>
<dbReference type="PANTHER" id="PTHR43434">
    <property type="entry name" value="PHOSPHOGLYCOLATE PHOSPHATASE"/>
    <property type="match status" value="1"/>
</dbReference>
<dbReference type="InterPro" id="IPR006439">
    <property type="entry name" value="HAD-SF_hydro_IA"/>
</dbReference>
<dbReference type="Proteomes" id="UP000276437">
    <property type="component" value="Chromosome"/>
</dbReference>
<dbReference type="SFLD" id="SFLDG01129">
    <property type="entry name" value="C1.5:_HAD__Beta-PGM__Phosphata"/>
    <property type="match status" value="1"/>
</dbReference>
<sequence length="213" mass="23508">MRIRGIIFDMDGTLLDTLPVCYSGFRSTLLKFLGREYSDAEISALFGPTEEGVFKKLLPDKWEESLQHYLAAYDEAHCEYSEPFPGIKAALTLLTERNIRLAIVSGKGPGTMAISLRHSGLGELFEVVQTGSEHGADKPAHIKKVLSVWNYNPRDVAYIGDTAYDIKAAKAAGTVSIGAVWADTANAQCVKDMEPDLSFESVESFVRWIKDNI</sequence>
<dbReference type="EC" id="3.6.1.1" evidence="1"/>
<dbReference type="EMBL" id="AP018449">
    <property type="protein sequence ID" value="BBB89528.1"/>
    <property type="molecule type" value="Genomic_DNA"/>
</dbReference>
<keyword evidence="2" id="KW-1185">Reference proteome</keyword>